<accession>A0ABT4ABE2</accession>
<evidence type="ECO:0000313" key="2">
    <source>
        <dbReference type="EMBL" id="MCY1078232.1"/>
    </source>
</evidence>
<name>A0ABT4ABE2_9BACT</name>
<reference evidence="2 3" key="1">
    <citation type="submission" date="2022-11" db="EMBL/GenBank/DDBJ databases">
        <title>Minimal conservation of predation-associated metabolite biosynthetic gene clusters underscores biosynthetic potential of Myxococcota including descriptions for ten novel species: Archangium lansinium sp. nov., Myxococcus landrumus sp. nov., Nannocystis bai.</title>
        <authorList>
            <person name="Ahearne A."/>
            <person name="Stevens C."/>
            <person name="Phillips K."/>
        </authorList>
    </citation>
    <scope>NUCLEOTIDE SEQUENCE [LARGE SCALE GENOMIC DNA]</scope>
    <source>
        <strain evidence="2 3">MIWBW</strain>
    </source>
</reference>
<keyword evidence="3" id="KW-1185">Reference proteome</keyword>
<feature type="compositionally biased region" description="Low complexity" evidence="1">
    <location>
        <begin position="136"/>
        <end position="150"/>
    </location>
</feature>
<evidence type="ECO:0000313" key="3">
    <source>
        <dbReference type="Proteomes" id="UP001207654"/>
    </source>
</evidence>
<feature type="region of interest" description="Disordered" evidence="1">
    <location>
        <begin position="248"/>
        <end position="280"/>
    </location>
</feature>
<gene>
    <name evidence="2" type="ORF">OV287_27525</name>
</gene>
<dbReference type="RefSeq" id="WP_267537021.1">
    <property type="nucleotide sequence ID" value="NZ_JAPNKA010000001.1"/>
</dbReference>
<protein>
    <submittedName>
        <fullName evidence="2">Uncharacterized protein</fullName>
    </submittedName>
</protein>
<feature type="compositionally biased region" description="Pro residues" evidence="1">
    <location>
        <begin position="51"/>
        <end position="108"/>
    </location>
</feature>
<dbReference type="EMBL" id="JAPNKA010000001">
    <property type="protein sequence ID" value="MCY1078232.1"/>
    <property type="molecule type" value="Genomic_DNA"/>
</dbReference>
<proteinExistence type="predicted"/>
<feature type="region of interest" description="Disordered" evidence="1">
    <location>
        <begin position="30"/>
        <end position="163"/>
    </location>
</feature>
<dbReference type="Proteomes" id="UP001207654">
    <property type="component" value="Unassembled WGS sequence"/>
</dbReference>
<evidence type="ECO:0000256" key="1">
    <source>
        <dbReference type="SAM" id="MobiDB-lite"/>
    </source>
</evidence>
<dbReference type="Gene3D" id="3.30.1150.10">
    <property type="match status" value="1"/>
</dbReference>
<organism evidence="2 3">
    <name type="scientific">Archangium lansingense</name>
    <dbReference type="NCBI Taxonomy" id="2995310"/>
    <lineage>
        <taxon>Bacteria</taxon>
        <taxon>Pseudomonadati</taxon>
        <taxon>Myxococcota</taxon>
        <taxon>Myxococcia</taxon>
        <taxon>Myxococcales</taxon>
        <taxon>Cystobacterineae</taxon>
        <taxon>Archangiaceae</taxon>
        <taxon>Archangium</taxon>
    </lineage>
</organism>
<dbReference type="SUPFAM" id="SSF74653">
    <property type="entry name" value="TolA/TonB C-terminal domain"/>
    <property type="match status" value="1"/>
</dbReference>
<sequence length="426" mass="45549">MRRSRLLQALILSLALHLGLGLLLYLAPPTKREPSSDTGQEPLQFEVVERTPPPRVDPPPPPVPAEPVRPPRGTPRPPRTAPPPAPPPPSATAAAPPPAATPSAPPPAEAEAKADEPEVPDVPHQVRLFPGPEGLAVGPSTGATPGAPTGRTWRPGDGPTPGQLLAEEGKRVQGRVQGFLDDGMASLRVQNGLIDTYFGEMDRALEKGLTGAPLFAYQGVFKHFFKATPGRMQGLRDLISSAGRYGATGNPDAMGEPTGTDRLEDVARSGTAGTRARSRPSNVDMLETYSKAAGGLLVTLELEQSRTGQVLSVKLLDSSGNPLFDAYVVERVPKSLEVLGPASEHFAVRSKGNVRSVWRINGNVSFSRTIRFSKLDELGADDAAYISALIPFGLLSGNFEETRGEVIIPDLRRPHFDIRTQLLRVY</sequence>
<comment type="caution">
    <text evidence="2">The sequence shown here is derived from an EMBL/GenBank/DDBJ whole genome shotgun (WGS) entry which is preliminary data.</text>
</comment>